<accession>A0ACC1XA84</accession>
<evidence type="ECO:0000313" key="2">
    <source>
        <dbReference type="Proteomes" id="UP001164539"/>
    </source>
</evidence>
<protein>
    <submittedName>
        <fullName evidence="1">Sulfite exporter TauE/SafE family protein</fullName>
    </submittedName>
</protein>
<name>A0ACC1XA84_MELAZ</name>
<proteinExistence type="predicted"/>
<dbReference type="Proteomes" id="UP001164539">
    <property type="component" value="Chromosome 10"/>
</dbReference>
<evidence type="ECO:0000313" key="1">
    <source>
        <dbReference type="EMBL" id="KAJ4708031.1"/>
    </source>
</evidence>
<keyword evidence="2" id="KW-1185">Reference proteome</keyword>
<comment type="caution">
    <text evidence="1">The sequence shown here is derived from an EMBL/GenBank/DDBJ whole genome shotgun (WGS) entry which is preliminary data.</text>
</comment>
<reference evidence="1 2" key="1">
    <citation type="journal article" date="2023" name="Science">
        <title>Complex scaffold remodeling in plant triterpene biosynthesis.</title>
        <authorList>
            <person name="De La Pena R."/>
            <person name="Hodgson H."/>
            <person name="Liu J.C."/>
            <person name="Stephenson M.J."/>
            <person name="Martin A.C."/>
            <person name="Owen C."/>
            <person name="Harkess A."/>
            <person name="Leebens-Mack J."/>
            <person name="Jimenez L.E."/>
            <person name="Osbourn A."/>
            <person name="Sattely E.S."/>
        </authorList>
    </citation>
    <scope>NUCLEOTIDE SEQUENCE [LARGE SCALE GENOMIC DNA]</scope>
    <source>
        <strain evidence="2">cv. JPN11</strain>
        <tissue evidence="1">Leaf</tissue>
    </source>
</reference>
<dbReference type="EMBL" id="CM051403">
    <property type="protein sequence ID" value="KAJ4708031.1"/>
    <property type="molecule type" value="Genomic_DNA"/>
</dbReference>
<gene>
    <name evidence="1" type="ORF">OWV82_018049</name>
</gene>
<sequence length="442" mass="47848">MADSGQKWCISKSLCNLILINLFLLAFAFVNSAETNIEIKHESEHSQPLKAMNFLWQPNQDAAYQHLWPAIQFGWRIIVGSIIGFLGAAFGSVGGVGGGGIFVPMLTLIIGFDPKSSTAISKCMIMGAAVSAVYYNLKLRHPTIDMPIIDYDLVLIIQPVLMLGISIGVSLNVIFADWMVTVLLIILCLGTSIKAFFKGFETWNTETRLKEEASKYCLESSDSTSSVQGTEYKPLPSGPSTNIQKNYTATCSTAYWVLNLLQIPVSVGVFLYEAVGLYKGRRVIASKGDQGRNWSIHQLAQWCGCGILAGIVGGLLGIGGGFIMGPLFLELGIHPQVASASATFGMTFSASMSVVEFYLLNRFPVPYALYFIVVAAVAAFIGQYIISKMISLTGRASLIIFVLAFTIFISAISLGGVGLSDMIGKIERGDYMGFQSLCNYAT</sequence>
<organism evidence="1 2">
    <name type="scientific">Melia azedarach</name>
    <name type="common">Chinaberry tree</name>
    <dbReference type="NCBI Taxonomy" id="155640"/>
    <lineage>
        <taxon>Eukaryota</taxon>
        <taxon>Viridiplantae</taxon>
        <taxon>Streptophyta</taxon>
        <taxon>Embryophyta</taxon>
        <taxon>Tracheophyta</taxon>
        <taxon>Spermatophyta</taxon>
        <taxon>Magnoliopsida</taxon>
        <taxon>eudicotyledons</taxon>
        <taxon>Gunneridae</taxon>
        <taxon>Pentapetalae</taxon>
        <taxon>rosids</taxon>
        <taxon>malvids</taxon>
        <taxon>Sapindales</taxon>
        <taxon>Meliaceae</taxon>
        <taxon>Melia</taxon>
    </lineage>
</organism>